<dbReference type="PANTHER" id="PTHR30055">
    <property type="entry name" value="HTH-TYPE TRANSCRIPTIONAL REGULATOR RUTR"/>
    <property type="match status" value="1"/>
</dbReference>
<dbReference type="EMBL" id="JBHLSV010000029">
    <property type="protein sequence ID" value="MFC0675750.1"/>
    <property type="molecule type" value="Genomic_DNA"/>
</dbReference>
<evidence type="ECO:0000313" key="7">
    <source>
        <dbReference type="Proteomes" id="UP001589793"/>
    </source>
</evidence>
<evidence type="ECO:0000256" key="3">
    <source>
        <dbReference type="ARBA" id="ARBA00023163"/>
    </source>
</evidence>
<gene>
    <name evidence="6" type="ORF">ACFFF6_17510</name>
</gene>
<protein>
    <submittedName>
        <fullName evidence="6">TetR/AcrR family transcriptional regulator</fullName>
    </submittedName>
</protein>
<evidence type="ECO:0000313" key="6">
    <source>
        <dbReference type="EMBL" id="MFC0675750.1"/>
    </source>
</evidence>
<feature type="domain" description="HTH tetR-type" evidence="5">
    <location>
        <begin position="9"/>
        <end position="69"/>
    </location>
</feature>
<keyword evidence="3" id="KW-0804">Transcription</keyword>
<comment type="caution">
    <text evidence="6">The sequence shown here is derived from an EMBL/GenBank/DDBJ whole genome shotgun (WGS) entry which is preliminary data.</text>
</comment>
<dbReference type="Pfam" id="PF00440">
    <property type="entry name" value="TetR_N"/>
    <property type="match status" value="1"/>
</dbReference>
<feature type="DNA-binding region" description="H-T-H motif" evidence="4">
    <location>
        <begin position="32"/>
        <end position="51"/>
    </location>
</feature>
<name>A0ABV6RFG4_9MICO</name>
<proteinExistence type="predicted"/>
<sequence>MTTRRMPREQRRAQLLAIAAEHFSEHGFQGTSMDDVARAAGATKPVVYQHFASKEALYLAVLEQRAAVVHAAIDALGAHTGPPLERVESGLRTFYRLTATGTPLRLFLGEELVSLACAERVGELLDAMALRLARLLMTYRELDDVEARVLGRSLISAAQNCARLIGQDATPEREDEVIAIVARLLTEGLSGFRAVPVP</sequence>
<dbReference type="SUPFAM" id="SSF46689">
    <property type="entry name" value="Homeodomain-like"/>
    <property type="match status" value="1"/>
</dbReference>
<keyword evidence="1" id="KW-0805">Transcription regulation</keyword>
<dbReference type="PRINTS" id="PR00455">
    <property type="entry name" value="HTHTETR"/>
</dbReference>
<dbReference type="InterPro" id="IPR001647">
    <property type="entry name" value="HTH_TetR"/>
</dbReference>
<keyword evidence="2 4" id="KW-0238">DNA-binding</keyword>
<dbReference type="Gene3D" id="1.10.357.10">
    <property type="entry name" value="Tetracycline Repressor, domain 2"/>
    <property type="match status" value="1"/>
</dbReference>
<evidence type="ECO:0000256" key="2">
    <source>
        <dbReference type="ARBA" id="ARBA00023125"/>
    </source>
</evidence>
<dbReference type="PANTHER" id="PTHR30055:SF234">
    <property type="entry name" value="HTH-TYPE TRANSCRIPTIONAL REGULATOR BETI"/>
    <property type="match status" value="1"/>
</dbReference>
<dbReference type="InterPro" id="IPR023772">
    <property type="entry name" value="DNA-bd_HTH_TetR-type_CS"/>
</dbReference>
<dbReference type="PROSITE" id="PS50977">
    <property type="entry name" value="HTH_TETR_2"/>
    <property type="match status" value="1"/>
</dbReference>
<dbReference type="Proteomes" id="UP001589793">
    <property type="component" value="Unassembled WGS sequence"/>
</dbReference>
<evidence type="ECO:0000256" key="4">
    <source>
        <dbReference type="PROSITE-ProRule" id="PRU00335"/>
    </source>
</evidence>
<evidence type="ECO:0000259" key="5">
    <source>
        <dbReference type="PROSITE" id="PS50977"/>
    </source>
</evidence>
<dbReference type="RefSeq" id="WP_376982783.1">
    <property type="nucleotide sequence ID" value="NZ_JBHLSV010000029.1"/>
</dbReference>
<keyword evidence="7" id="KW-1185">Reference proteome</keyword>
<dbReference type="InterPro" id="IPR009057">
    <property type="entry name" value="Homeodomain-like_sf"/>
</dbReference>
<evidence type="ECO:0000256" key="1">
    <source>
        <dbReference type="ARBA" id="ARBA00023015"/>
    </source>
</evidence>
<dbReference type="InterPro" id="IPR050109">
    <property type="entry name" value="HTH-type_TetR-like_transc_reg"/>
</dbReference>
<reference evidence="6 7" key="1">
    <citation type="submission" date="2024-09" db="EMBL/GenBank/DDBJ databases">
        <authorList>
            <person name="Sun Q."/>
            <person name="Mori K."/>
        </authorList>
    </citation>
    <scope>NUCLEOTIDE SEQUENCE [LARGE SCALE GENOMIC DNA]</scope>
    <source>
        <strain evidence="6 7">CICC 10874</strain>
    </source>
</reference>
<organism evidence="6 7">
    <name type="scientific">Brachybacterium hainanense</name>
    <dbReference type="NCBI Taxonomy" id="1541174"/>
    <lineage>
        <taxon>Bacteria</taxon>
        <taxon>Bacillati</taxon>
        <taxon>Actinomycetota</taxon>
        <taxon>Actinomycetes</taxon>
        <taxon>Micrococcales</taxon>
        <taxon>Dermabacteraceae</taxon>
        <taxon>Brachybacterium</taxon>
    </lineage>
</organism>
<accession>A0ABV6RFG4</accession>
<dbReference type="PROSITE" id="PS01081">
    <property type="entry name" value="HTH_TETR_1"/>
    <property type="match status" value="1"/>
</dbReference>